<proteinExistence type="predicted"/>
<keyword evidence="1" id="KW-0175">Coiled coil</keyword>
<name>A0A1C0Y8E9_9BACL</name>
<evidence type="ECO:0000313" key="5">
    <source>
        <dbReference type="Proteomes" id="UP000093482"/>
    </source>
</evidence>
<organism evidence="4 5">
    <name type="scientific">Caryophanon latum</name>
    <dbReference type="NCBI Taxonomy" id="33977"/>
    <lineage>
        <taxon>Bacteria</taxon>
        <taxon>Bacillati</taxon>
        <taxon>Bacillota</taxon>
        <taxon>Bacilli</taxon>
        <taxon>Bacillales</taxon>
        <taxon>Caryophanaceae</taxon>
        <taxon>Caryophanon</taxon>
    </lineage>
</organism>
<evidence type="ECO:0000256" key="3">
    <source>
        <dbReference type="SAM" id="Phobius"/>
    </source>
</evidence>
<dbReference type="PANTHER" id="PTHR35792">
    <property type="entry name" value="GENERAL STRESS PROTEIN"/>
    <property type="match status" value="1"/>
</dbReference>
<evidence type="ECO:0000313" key="4">
    <source>
        <dbReference type="EMBL" id="OCS83420.1"/>
    </source>
</evidence>
<dbReference type="InterPro" id="IPR024623">
    <property type="entry name" value="YtxH"/>
</dbReference>
<dbReference type="AlphaFoldDB" id="A0A1C0Y8E9"/>
<feature type="transmembrane region" description="Helical" evidence="3">
    <location>
        <begin position="26"/>
        <end position="45"/>
    </location>
</feature>
<keyword evidence="3" id="KW-0472">Membrane</keyword>
<evidence type="ECO:0008006" key="6">
    <source>
        <dbReference type="Google" id="ProtNLM"/>
    </source>
</evidence>
<dbReference type="Proteomes" id="UP000093482">
    <property type="component" value="Unassembled WGS sequence"/>
</dbReference>
<gene>
    <name evidence="4" type="ORF">A6K76_16245</name>
</gene>
<keyword evidence="3" id="KW-1133">Transmembrane helix</keyword>
<keyword evidence="3" id="KW-0812">Transmembrane</keyword>
<feature type="compositionally biased region" description="Basic and acidic residues" evidence="2">
    <location>
        <begin position="148"/>
        <end position="163"/>
    </location>
</feature>
<comment type="caution">
    <text evidence="4">The sequence shown here is derived from an EMBL/GenBank/DDBJ whole genome shotgun (WGS) entry which is preliminary data.</text>
</comment>
<sequence length="195" mass="20623">MTKHSNNPNEYTVDPVYANEASSKDFVFGAIAGAIIGAAAALLLAPKAGRDLRHDVSTQAVQLRHKSAELSAQAKEKTAELSAQAKEKTAELSSTAVDKTKELAAKAQPLTDKVTPLVEKVKAAVPTKTPQPPTDDGTASTEEEPLTAEEKAAALESGLDPRGETGTTTEEIADALNVDVEEALKQVEQSKEKYK</sequence>
<dbReference type="OrthoDB" id="9810874at2"/>
<dbReference type="PANTHER" id="PTHR35792:SF1">
    <property type="entry name" value="SLL0268 PROTEIN"/>
    <property type="match status" value="1"/>
</dbReference>
<dbReference type="EMBL" id="MATO01000090">
    <property type="protein sequence ID" value="OCS83420.1"/>
    <property type="molecule type" value="Genomic_DNA"/>
</dbReference>
<protein>
    <recommendedName>
        <fullName evidence="6">YtxH domain-containing protein</fullName>
    </recommendedName>
</protein>
<feature type="region of interest" description="Disordered" evidence="2">
    <location>
        <begin position="122"/>
        <end position="169"/>
    </location>
</feature>
<dbReference type="Pfam" id="PF12732">
    <property type="entry name" value="YtxH"/>
    <property type="match status" value="1"/>
</dbReference>
<keyword evidence="5" id="KW-1185">Reference proteome</keyword>
<accession>A0A1C0Y8E9</accession>
<feature type="coiled-coil region" evidence="1">
    <location>
        <begin position="60"/>
        <end position="91"/>
    </location>
</feature>
<dbReference type="RefSeq" id="WP_066466629.1">
    <property type="nucleotide sequence ID" value="NZ_MATO01000090.1"/>
</dbReference>
<dbReference type="InterPro" id="IPR052928">
    <property type="entry name" value="Desiccation-related_membrane"/>
</dbReference>
<evidence type="ECO:0000256" key="1">
    <source>
        <dbReference type="SAM" id="Coils"/>
    </source>
</evidence>
<reference evidence="4 5" key="1">
    <citation type="submission" date="2016-07" db="EMBL/GenBank/DDBJ databases">
        <title>Caryophanon latum genome sequencing.</title>
        <authorList>
            <person name="Verma A."/>
            <person name="Pal Y."/>
            <person name="Krishnamurthi S."/>
        </authorList>
    </citation>
    <scope>NUCLEOTIDE SEQUENCE [LARGE SCALE GENOMIC DNA]</scope>
    <source>
        <strain evidence="4 5">DSM 14151</strain>
    </source>
</reference>
<evidence type="ECO:0000256" key="2">
    <source>
        <dbReference type="SAM" id="MobiDB-lite"/>
    </source>
</evidence>